<dbReference type="EMBL" id="JAODUP010000664">
    <property type="protein sequence ID" value="KAK2145678.1"/>
    <property type="molecule type" value="Genomic_DNA"/>
</dbReference>
<feature type="compositionally biased region" description="Basic residues" evidence="4">
    <location>
        <begin position="551"/>
        <end position="561"/>
    </location>
</feature>
<evidence type="ECO:0000256" key="3">
    <source>
        <dbReference type="PROSITE-ProRule" id="PRU00023"/>
    </source>
</evidence>
<sequence>MNLEEAVLKLDDKEVRQCFDEEPQWLEKIEESDLLLHRMILSVDPRDIVHASGRKTVIYILKNYGLDVNSQDEGGNTALHLTLERFGDTDICEALLQCGADMYLTNKPGLWRAIEDDDLMSVRKLINLWCRVDLVKNGHTLKEAVLNKGTEDMIRLIIDMASSMGDMGATPLFYAIMQNSYKIVNLLYNKGAKIDVTITFEEQDVPLYFVALHRSVDTSIINCLTPHVSQMPTFTDMHYKGRNAVQFAVDNDVSHYAIKYILQQGYPQLLCMRDQVIHEWYLDNNSEHRKILALYGYTYLREAQKDQICRLHEAVEYGDFNAVQTLLYYTSEYPECFYSSLANSFSKTDGQPLLHKAVLRHHIKIVELICQTLVNRLKVKLDSVWDAWHRTALHYAYGIPEAKQIIYMLQDFGCSDFTMDKDGRSPLVFYDQRHHPQMSQLILHHTNRDYTKSEPQPWTIPRIPIIGGSHGHAHCHQNEVENPGQWSFHEGFLLRLLKMGSDSEQTKQQRQLQLPDEDIDEDDVCEEQMCEEEPFGENDFNDGDGHQQPNTRRHSHSCVIL</sequence>
<keyword evidence="2 3" id="KW-0040">ANK repeat</keyword>
<dbReference type="InterPro" id="IPR036770">
    <property type="entry name" value="Ankyrin_rpt-contain_sf"/>
</dbReference>
<dbReference type="Pfam" id="PF12796">
    <property type="entry name" value="Ank_2"/>
    <property type="match status" value="2"/>
</dbReference>
<gene>
    <name evidence="5" type="ORF">LSH36_664g01027</name>
</gene>
<dbReference type="Gene3D" id="1.25.40.20">
    <property type="entry name" value="Ankyrin repeat-containing domain"/>
    <property type="match status" value="3"/>
</dbReference>
<dbReference type="Proteomes" id="UP001208570">
    <property type="component" value="Unassembled WGS sequence"/>
</dbReference>
<dbReference type="PROSITE" id="PS50297">
    <property type="entry name" value="ANK_REP_REGION"/>
    <property type="match status" value="1"/>
</dbReference>
<accession>A0AAD9J3Z3</accession>
<comment type="caution">
    <text evidence="5">The sequence shown here is derived from an EMBL/GenBank/DDBJ whole genome shotgun (WGS) entry which is preliminary data.</text>
</comment>
<evidence type="ECO:0000256" key="2">
    <source>
        <dbReference type="ARBA" id="ARBA00023043"/>
    </source>
</evidence>
<reference evidence="5" key="1">
    <citation type="journal article" date="2023" name="Mol. Biol. Evol.">
        <title>Third-Generation Sequencing Reveals the Adaptive Role of the Epigenome in Three Deep-Sea Polychaetes.</title>
        <authorList>
            <person name="Perez M."/>
            <person name="Aroh O."/>
            <person name="Sun Y."/>
            <person name="Lan Y."/>
            <person name="Juniper S.K."/>
            <person name="Young C.R."/>
            <person name="Angers B."/>
            <person name="Qian P.Y."/>
        </authorList>
    </citation>
    <scope>NUCLEOTIDE SEQUENCE</scope>
    <source>
        <strain evidence="5">P08H-3</strain>
    </source>
</reference>
<dbReference type="AlphaFoldDB" id="A0AAD9J3Z3"/>
<protein>
    <submittedName>
        <fullName evidence="5">Uncharacterized protein</fullName>
    </submittedName>
</protein>
<dbReference type="PANTHER" id="PTHR24198">
    <property type="entry name" value="ANKYRIN REPEAT AND PROTEIN KINASE DOMAIN-CONTAINING PROTEIN"/>
    <property type="match status" value="1"/>
</dbReference>
<keyword evidence="6" id="KW-1185">Reference proteome</keyword>
<dbReference type="SUPFAM" id="SSF48403">
    <property type="entry name" value="Ankyrin repeat"/>
    <property type="match status" value="2"/>
</dbReference>
<feature type="region of interest" description="Disordered" evidence="4">
    <location>
        <begin position="504"/>
        <end position="561"/>
    </location>
</feature>
<evidence type="ECO:0000256" key="1">
    <source>
        <dbReference type="ARBA" id="ARBA00022737"/>
    </source>
</evidence>
<name>A0AAD9J3Z3_9ANNE</name>
<dbReference type="PROSITE" id="PS50088">
    <property type="entry name" value="ANK_REPEAT"/>
    <property type="match status" value="2"/>
</dbReference>
<feature type="repeat" description="ANK" evidence="3">
    <location>
        <begin position="167"/>
        <end position="199"/>
    </location>
</feature>
<organism evidence="5 6">
    <name type="scientific">Paralvinella palmiformis</name>
    <dbReference type="NCBI Taxonomy" id="53620"/>
    <lineage>
        <taxon>Eukaryota</taxon>
        <taxon>Metazoa</taxon>
        <taxon>Spiralia</taxon>
        <taxon>Lophotrochozoa</taxon>
        <taxon>Annelida</taxon>
        <taxon>Polychaeta</taxon>
        <taxon>Sedentaria</taxon>
        <taxon>Canalipalpata</taxon>
        <taxon>Terebellida</taxon>
        <taxon>Terebelliformia</taxon>
        <taxon>Alvinellidae</taxon>
        <taxon>Paralvinella</taxon>
    </lineage>
</organism>
<dbReference type="SMART" id="SM00248">
    <property type="entry name" value="ANK"/>
    <property type="match status" value="7"/>
</dbReference>
<evidence type="ECO:0000256" key="4">
    <source>
        <dbReference type="SAM" id="MobiDB-lite"/>
    </source>
</evidence>
<dbReference type="Pfam" id="PF00023">
    <property type="entry name" value="Ank"/>
    <property type="match status" value="1"/>
</dbReference>
<evidence type="ECO:0000313" key="5">
    <source>
        <dbReference type="EMBL" id="KAK2145678.1"/>
    </source>
</evidence>
<keyword evidence="1" id="KW-0677">Repeat</keyword>
<proteinExistence type="predicted"/>
<dbReference type="InterPro" id="IPR002110">
    <property type="entry name" value="Ankyrin_rpt"/>
</dbReference>
<feature type="repeat" description="ANK" evidence="3">
    <location>
        <begin position="74"/>
        <end position="107"/>
    </location>
</feature>
<dbReference type="PANTHER" id="PTHR24198:SF165">
    <property type="entry name" value="ANKYRIN REPEAT-CONTAINING PROTEIN-RELATED"/>
    <property type="match status" value="1"/>
</dbReference>
<feature type="compositionally biased region" description="Acidic residues" evidence="4">
    <location>
        <begin position="515"/>
        <end position="542"/>
    </location>
</feature>
<evidence type="ECO:0000313" key="6">
    <source>
        <dbReference type="Proteomes" id="UP001208570"/>
    </source>
</evidence>